<reference evidence="1" key="1">
    <citation type="journal article" date="2021" name="Proc. Natl. Acad. Sci. U.S.A.">
        <title>A Catalog of Tens of Thousands of Viruses from Human Metagenomes Reveals Hidden Associations with Chronic Diseases.</title>
        <authorList>
            <person name="Tisza M.J."/>
            <person name="Buck C.B."/>
        </authorList>
    </citation>
    <scope>NUCLEOTIDE SEQUENCE</scope>
    <source>
        <strain evidence="1">Ct0d96</strain>
    </source>
</reference>
<name>A0A8S5M522_9CAUD</name>
<evidence type="ECO:0000313" key="1">
    <source>
        <dbReference type="EMBL" id="DAD77123.1"/>
    </source>
</evidence>
<sequence>MYKVHKPVPNFLGKIKLAFTCTHMYYITMRTPQGRPQHKEENEMTNTRENALALYDGGWRAEDEAWLKAEYELTDDEAAELARELASIAE</sequence>
<organism evidence="1">
    <name type="scientific">Siphoviridae sp. ct0d96</name>
    <dbReference type="NCBI Taxonomy" id="2826268"/>
    <lineage>
        <taxon>Viruses</taxon>
        <taxon>Duplodnaviria</taxon>
        <taxon>Heunggongvirae</taxon>
        <taxon>Uroviricota</taxon>
        <taxon>Caudoviricetes</taxon>
    </lineage>
</organism>
<protein>
    <submittedName>
        <fullName evidence="1">Uncharacterized protein</fullName>
    </submittedName>
</protein>
<dbReference type="EMBL" id="BK014817">
    <property type="protein sequence ID" value="DAD77123.1"/>
    <property type="molecule type" value="Genomic_DNA"/>
</dbReference>
<proteinExistence type="predicted"/>
<accession>A0A8S5M522</accession>